<evidence type="ECO:0000256" key="6">
    <source>
        <dbReference type="ARBA" id="ARBA00022917"/>
    </source>
</evidence>
<dbReference type="InterPro" id="IPR014729">
    <property type="entry name" value="Rossmann-like_a/b/a_fold"/>
</dbReference>
<dbReference type="NCBIfam" id="TIGR00464">
    <property type="entry name" value="gltX_bact"/>
    <property type="match status" value="1"/>
</dbReference>
<dbReference type="EMBL" id="JACIIX010000009">
    <property type="protein sequence ID" value="MBB6211132.1"/>
    <property type="molecule type" value="Genomic_DNA"/>
</dbReference>
<feature type="binding site" evidence="8">
    <location>
        <position position="243"/>
    </location>
    <ligand>
        <name>ATP</name>
        <dbReference type="ChEBI" id="CHEBI:30616"/>
    </ligand>
</feature>
<evidence type="ECO:0000259" key="10">
    <source>
        <dbReference type="Pfam" id="PF19269"/>
    </source>
</evidence>
<evidence type="ECO:0000256" key="1">
    <source>
        <dbReference type="ARBA" id="ARBA00007894"/>
    </source>
</evidence>
<evidence type="ECO:0000256" key="7">
    <source>
        <dbReference type="ARBA" id="ARBA00023146"/>
    </source>
</evidence>
<dbReference type="InterPro" id="IPR020058">
    <property type="entry name" value="Glu/Gln-tRNA-synth_Ib_cat-dom"/>
</dbReference>
<evidence type="ECO:0000256" key="5">
    <source>
        <dbReference type="ARBA" id="ARBA00022840"/>
    </source>
</evidence>
<dbReference type="GO" id="GO:0004818">
    <property type="term" value="F:glutamate-tRNA ligase activity"/>
    <property type="evidence" value="ECO:0007669"/>
    <property type="project" value="UniProtKB-UniRule"/>
</dbReference>
<feature type="domain" description="Aminoacyl-tRNA synthetase class I anticodon-binding" evidence="10">
    <location>
        <begin position="387"/>
        <end position="445"/>
    </location>
</feature>
<organism evidence="11 12">
    <name type="scientific">Novispirillum itersonii</name>
    <name type="common">Aquaspirillum itersonii</name>
    <dbReference type="NCBI Taxonomy" id="189"/>
    <lineage>
        <taxon>Bacteria</taxon>
        <taxon>Pseudomonadati</taxon>
        <taxon>Pseudomonadota</taxon>
        <taxon>Alphaproteobacteria</taxon>
        <taxon>Rhodospirillales</taxon>
        <taxon>Novispirillaceae</taxon>
        <taxon>Novispirillum</taxon>
    </lineage>
</organism>
<dbReference type="InterPro" id="IPR004527">
    <property type="entry name" value="Glu-tRNA-ligase_bac/mito"/>
</dbReference>
<feature type="domain" description="Glutamyl/glutaminyl-tRNA synthetase class Ib catalytic" evidence="9">
    <location>
        <begin position="3"/>
        <end position="300"/>
    </location>
</feature>
<comment type="subunit">
    <text evidence="8">Monomer.</text>
</comment>
<feature type="short sequence motif" description="'HIGH' region" evidence="8">
    <location>
        <begin position="9"/>
        <end position="19"/>
    </location>
</feature>
<dbReference type="GO" id="GO:0005737">
    <property type="term" value="C:cytoplasm"/>
    <property type="evidence" value="ECO:0007669"/>
    <property type="project" value="UniProtKB-SubCell"/>
</dbReference>
<dbReference type="InterPro" id="IPR049940">
    <property type="entry name" value="GluQ/Sye"/>
</dbReference>
<dbReference type="PROSITE" id="PS00178">
    <property type="entry name" value="AA_TRNA_LIGASE_I"/>
    <property type="match status" value="1"/>
</dbReference>
<gene>
    <name evidence="8" type="primary">gltX</name>
    <name evidence="11" type="ORF">FHS48_002567</name>
</gene>
<dbReference type="PANTHER" id="PTHR43311:SF2">
    <property type="entry name" value="GLUTAMATE--TRNA LIGASE, MITOCHONDRIAL-RELATED"/>
    <property type="match status" value="1"/>
</dbReference>
<sequence>MSVLVRFAPSPTGKLHVGNIRVALINFLLAGGRAENLILRYDDTDFERSKQEHVDDIARDLRWLGIEWGQTFYQSQRLDLYNAARDKLIAAGRLYPCYETAEELEYMRNRQRMRGKPPIYDRSALSLTPEQIAAYQAEGRRPHWRFRLVDGDIRWTDLVRGDCTYDAAHLADPVVIREDGTYLYMLPSAIDDADMGITHVVRGEDHVTNTAVQIQMFEALGAAVPAFAHLPLLVGADGKGLSKRLGSLSMGDLRGQGIEPLSICSLLARLGSSEAIDLTDSMDALVAAFEITHFGRSTPRFDPAELERLNQKLLHHLPWEAAQARLHALGCAQATEAFWEAVRGNLTVFADVTEWYQVVYTVSGPLPGVEVDPAFRQAALTCLPDGVWTQETWKQWTDAVKAATGAKGKDLFLPLRRLLTGHDHGPELKALLPLIGRDRVLARLAG</sequence>
<comment type="caution">
    <text evidence="8">Lacks conserved residue(s) required for the propagation of feature annotation.</text>
</comment>
<dbReference type="HAMAP" id="MF_00022">
    <property type="entry name" value="Glu_tRNA_synth_type1"/>
    <property type="match status" value="1"/>
</dbReference>
<dbReference type="AlphaFoldDB" id="A0A7W9ZGM6"/>
<keyword evidence="3 8" id="KW-0436">Ligase</keyword>
<dbReference type="Gene3D" id="1.10.10.350">
    <property type="match status" value="1"/>
</dbReference>
<keyword evidence="12" id="KW-1185">Reference proteome</keyword>
<evidence type="ECO:0000256" key="2">
    <source>
        <dbReference type="ARBA" id="ARBA00022490"/>
    </source>
</evidence>
<dbReference type="SUPFAM" id="SSF52374">
    <property type="entry name" value="Nucleotidylyl transferase"/>
    <property type="match status" value="1"/>
</dbReference>
<dbReference type="GO" id="GO:0006424">
    <property type="term" value="P:glutamyl-tRNA aminoacylation"/>
    <property type="evidence" value="ECO:0007669"/>
    <property type="project" value="UniProtKB-UniRule"/>
</dbReference>
<dbReference type="GO" id="GO:0005524">
    <property type="term" value="F:ATP binding"/>
    <property type="evidence" value="ECO:0007669"/>
    <property type="project" value="UniProtKB-UniRule"/>
</dbReference>
<dbReference type="PRINTS" id="PR00987">
    <property type="entry name" value="TRNASYNTHGLU"/>
</dbReference>
<evidence type="ECO:0000256" key="3">
    <source>
        <dbReference type="ARBA" id="ARBA00022598"/>
    </source>
</evidence>
<keyword evidence="2 8" id="KW-0963">Cytoplasm</keyword>
<comment type="similarity">
    <text evidence="1 8">Belongs to the class-I aminoacyl-tRNA synthetase family. Glutamate--tRNA ligase type 1 subfamily.</text>
</comment>
<name>A0A7W9ZGM6_NOVIT</name>
<keyword evidence="7 8" id="KW-0030">Aminoacyl-tRNA synthetase</keyword>
<evidence type="ECO:0000313" key="11">
    <source>
        <dbReference type="EMBL" id="MBB6211132.1"/>
    </source>
</evidence>
<keyword evidence="5 8" id="KW-0067">ATP-binding</keyword>
<dbReference type="Pfam" id="PF00749">
    <property type="entry name" value="tRNA-synt_1c"/>
    <property type="match status" value="1"/>
</dbReference>
<protein>
    <recommendedName>
        <fullName evidence="8">Glutamate--tRNA ligase</fullName>
        <ecNumber evidence="8">6.1.1.17</ecNumber>
    </recommendedName>
    <alternativeName>
        <fullName evidence="8">Glutamyl-tRNA synthetase</fullName>
        <shortName evidence="8">GluRS</shortName>
    </alternativeName>
</protein>
<dbReference type="InterPro" id="IPR020751">
    <property type="entry name" value="aa-tRNA-synth_I_codon-bd_sub2"/>
</dbReference>
<comment type="caution">
    <text evidence="11">The sequence shown here is derived from an EMBL/GenBank/DDBJ whole genome shotgun (WGS) entry which is preliminary data.</text>
</comment>
<dbReference type="PANTHER" id="PTHR43311">
    <property type="entry name" value="GLUTAMATE--TRNA LIGASE"/>
    <property type="match status" value="1"/>
</dbReference>
<proteinExistence type="inferred from homology"/>
<dbReference type="Gene3D" id="3.40.50.620">
    <property type="entry name" value="HUPs"/>
    <property type="match status" value="1"/>
</dbReference>
<dbReference type="InterPro" id="IPR001412">
    <property type="entry name" value="aa-tRNA-synth_I_CS"/>
</dbReference>
<keyword evidence="6 8" id="KW-0648">Protein biosynthesis</keyword>
<feature type="short sequence motif" description="'KMSKS' region" evidence="8">
    <location>
        <begin position="240"/>
        <end position="244"/>
    </location>
</feature>
<keyword evidence="4 8" id="KW-0547">Nucleotide-binding</keyword>
<dbReference type="Proteomes" id="UP000544872">
    <property type="component" value="Unassembled WGS sequence"/>
</dbReference>
<comment type="function">
    <text evidence="8">Catalyzes the attachment of glutamate to tRNA(Glu) in a two-step reaction: glutamate is first activated by ATP to form Glu-AMP and then transferred to the acceptor end of tRNA(Glu).</text>
</comment>
<evidence type="ECO:0000256" key="4">
    <source>
        <dbReference type="ARBA" id="ARBA00022741"/>
    </source>
</evidence>
<evidence type="ECO:0000313" key="12">
    <source>
        <dbReference type="Proteomes" id="UP000544872"/>
    </source>
</evidence>
<comment type="subcellular location">
    <subcellularLocation>
        <location evidence="8">Cytoplasm</location>
    </subcellularLocation>
</comment>
<dbReference type="SUPFAM" id="SSF48163">
    <property type="entry name" value="An anticodon-binding domain of class I aminoacyl-tRNA synthetases"/>
    <property type="match status" value="1"/>
</dbReference>
<comment type="catalytic activity">
    <reaction evidence="8">
        <text>tRNA(Glu) + L-glutamate + ATP = L-glutamyl-tRNA(Glu) + AMP + diphosphate</text>
        <dbReference type="Rhea" id="RHEA:23540"/>
        <dbReference type="Rhea" id="RHEA-COMP:9663"/>
        <dbReference type="Rhea" id="RHEA-COMP:9680"/>
        <dbReference type="ChEBI" id="CHEBI:29985"/>
        <dbReference type="ChEBI" id="CHEBI:30616"/>
        <dbReference type="ChEBI" id="CHEBI:33019"/>
        <dbReference type="ChEBI" id="CHEBI:78442"/>
        <dbReference type="ChEBI" id="CHEBI:78520"/>
        <dbReference type="ChEBI" id="CHEBI:456215"/>
        <dbReference type="EC" id="6.1.1.17"/>
    </reaction>
</comment>
<dbReference type="InterPro" id="IPR045462">
    <property type="entry name" value="aa-tRNA-synth_I_cd-bd"/>
</dbReference>
<evidence type="ECO:0000256" key="8">
    <source>
        <dbReference type="HAMAP-Rule" id="MF_00022"/>
    </source>
</evidence>
<dbReference type="EC" id="6.1.1.17" evidence="8"/>
<evidence type="ECO:0000259" key="9">
    <source>
        <dbReference type="Pfam" id="PF00749"/>
    </source>
</evidence>
<dbReference type="InterPro" id="IPR008925">
    <property type="entry name" value="aa_tRNA-synth_I_cd-bd_sf"/>
</dbReference>
<dbReference type="Pfam" id="PF19269">
    <property type="entry name" value="Anticodon_2"/>
    <property type="match status" value="1"/>
</dbReference>
<dbReference type="InterPro" id="IPR000924">
    <property type="entry name" value="Glu/Gln-tRNA-synth"/>
</dbReference>
<dbReference type="GO" id="GO:0000049">
    <property type="term" value="F:tRNA binding"/>
    <property type="evidence" value="ECO:0007669"/>
    <property type="project" value="InterPro"/>
</dbReference>
<accession>A0A7W9ZGM6</accession>
<reference evidence="11 12" key="1">
    <citation type="submission" date="2020-08" db="EMBL/GenBank/DDBJ databases">
        <title>Genomic Encyclopedia of Type Strains, Phase IV (KMG-IV): sequencing the most valuable type-strain genomes for metagenomic binning, comparative biology and taxonomic classification.</title>
        <authorList>
            <person name="Goeker M."/>
        </authorList>
    </citation>
    <scope>NUCLEOTIDE SEQUENCE [LARGE SCALE GENOMIC DNA]</scope>
    <source>
        <strain evidence="11 12">DSM 11590</strain>
    </source>
</reference>